<dbReference type="EMBL" id="CM039432">
    <property type="protein sequence ID" value="KAI4332346.1"/>
    <property type="molecule type" value="Genomic_DNA"/>
</dbReference>
<protein>
    <submittedName>
        <fullName evidence="1">Uncharacterized protein</fullName>
    </submittedName>
</protein>
<organism evidence="1 2">
    <name type="scientific">Bauhinia variegata</name>
    <name type="common">Purple orchid tree</name>
    <name type="synonym">Phanera variegata</name>
    <dbReference type="NCBI Taxonomy" id="167791"/>
    <lineage>
        <taxon>Eukaryota</taxon>
        <taxon>Viridiplantae</taxon>
        <taxon>Streptophyta</taxon>
        <taxon>Embryophyta</taxon>
        <taxon>Tracheophyta</taxon>
        <taxon>Spermatophyta</taxon>
        <taxon>Magnoliopsida</taxon>
        <taxon>eudicotyledons</taxon>
        <taxon>Gunneridae</taxon>
        <taxon>Pentapetalae</taxon>
        <taxon>rosids</taxon>
        <taxon>fabids</taxon>
        <taxon>Fabales</taxon>
        <taxon>Fabaceae</taxon>
        <taxon>Cercidoideae</taxon>
        <taxon>Cercideae</taxon>
        <taxon>Bauhiniinae</taxon>
        <taxon>Bauhinia</taxon>
    </lineage>
</organism>
<evidence type="ECO:0000313" key="2">
    <source>
        <dbReference type="Proteomes" id="UP000828941"/>
    </source>
</evidence>
<sequence length="104" mass="11787">MISYTSRRSLQFPLLLLISLQILSGLADDSSAANNENKGVSHGASRNNMGLKITLVCLGVVTVVAFCFFLFKLWQKKKREEQHARLLKLFEDDEELEVELGMRD</sequence>
<proteinExistence type="predicted"/>
<keyword evidence="2" id="KW-1185">Reference proteome</keyword>
<gene>
    <name evidence="1" type="ORF">L6164_017263</name>
</gene>
<evidence type="ECO:0000313" key="1">
    <source>
        <dbReference type="EMBL" id="KAI4332346.1"/>
    </source>
</evidence>
<comment type="caution">
    <text evidence="1">The sequence shown here is derived from an EMBL/GenBank/DDBJ whole genome shotgun (WGS) entry which is preliminary data.</text>
</comment>
<dbReference type="Proteomes" id="UP000828941">
    <property type="component" value="Chromosome 7"/>
</dbReference>
<reference evidence="1 2" key="1">
    <citation type="journal article" date="2022" name="DNA Res.">
        <title>Chromosomal-level genome assembly of the orchid tree Bauhinia variegata (Leguminosae; Cercidoideae) supports the allotetraploid origin hypothesis of Bauhinia.</title>
        <authorList>
            <person name="Zhong Y."/>
            <person name="Chen Y."/>
            <person name="Zheng D."/>
            <person name="Pang J."/>
            <person name="Liu Y."/>
            <person name="Luo S."/>
            <person name="Meng S."/>
            <person name="Qian L."/>
            <person name="Wei D."/>
            <person name="Dai S."/>
            <person name="Zhou R."/>
        </authorList>
    </citation>
    <scope>NUCLEOTIDE SEQUENCE [LARGE SCALE GENOMIC DNA]</scope>
    <source>
        <strain evidence="1">BV-YZ2020</strain>
    </source>
</reference>
<accession>A0ACB9N801</accession>
<name>A0ACB9N801_BAUVA</name>